<comment type="caution">
    <text evidence="1">The sequence shown here is derived from an EMBL/GenBank/DDBJ whole genome shotgun (WGS) entry which is preliminary data.</text>
</comment>
<evidence type="ECO:0000313" key="1">
    <source>
        <dbReference type="EMBL" id="KAK4818344.1"/>
    </source>
</evidence>
<dbReference type="EMBL" id="JAUNZN010000007">
    <property type="protein sequence ID" value="KAK4818344.1"/>
    <property type="molecule type" value="Genomic_DNA"/>
</dbReference>
<proteinExistence type="predicted"/>
<reference evidence="1 2" key="1">
    <citation type="journal article" date="2023" name="J. Hered.">
        <title>Chromosome-level genome of the wood stork (Mycteria americana) provides insight into avian chromosome evolution.</title>
        <authorList>
            <person name="Flamio R. Jr."/>
            <person name="Ramstad K.M."/>
        </authorList>
    </citation>
    <scope>NUCLEOTIDE SEQUENCE [LARGE SCALE GENOMIC DNA]</scope>
    <source>
        <strain evidence="1">JAX WOST 10</strain>
    </source>
</reference>
<accession>A0AAN7RSC4</accession>
<sequence length="144" mass="15289">MMKGLEHLSCEERLRELGLFSLEREGTGAGGGLCGGCKEGGARLFSVVPNERTRGKGHKMKCKMFRALAEVAQRGCGISILGDIEKASGHGTRQQKSPEGKGCTASLKEPHGWLRMALLAKARASGRADHGISLPCRAEAALSE</sequence>
<dbReference type="Proteomes" id="UP001333110">
    <property type="component" value="Unassembled WGS sequence"/>
</dbReference>
<gene>
    <name evidence="1" type="ORF">QYF61_011100</name>
</gene>
<protein>
    <submittedName>
        <fullName evidence="1">Uncharacterized protein</fullName>
    </submittedName>
</protein>
<keyword evidence="2" id="KW-1185">Reference proteome</keyword>
<organism evidence="1 2">
    <name type="scientific">Mycteria americana</name>
    <name type="common">Wood stork</name>
    <dbReference type="NCBI Taxonomy" id="33587"/>
    <lineage>
        <taxon>Eukaryota</taxon>
        <taxon>Metazoa</taxon>
        <taxon>Chordata</taxon>
        <taxon>Craniata</taxon>
        <taxon>Vertebrata</taxon>
        <taxon>Euteleostomi</taxon>
        <taxon>Archelosauria</taxon>
        <taxon>Archosauria</taxon>
        <taxon>Dinosauria</taxon>
        <taxon>Saurischia</taxon>
        <taxon>Theropoda</taxon>
        <taxon>Coelurosauria</taxon>
        <taxon>Aves</taxon>
        <taxon>Neognathae</taxon>
        <taxon>Neoaves</taxon>
        <taxon>Aequornithes</taxon>
        <taxon>Ciconiiformes</taxon>
        <taxon>Ciconiidae</taxon>
        <taxon>Mycteria</taxon>
    </lineage>
</organism>
<dbReference type="AlphaFoldDB" id="A0AAN7RSC4"/>
<evidence type="ECO:0000313" key="2">
    <source>
        <dbReference type="Proteomes" id="UP001333110"/>
    </source>
</evidence>
<name>A0AAN7RSC4_MYCAM</name>